<dbReference type="Gene3D" id="3.60.10.10">
    <property type="entry name" value="Endonuclease/exonuclease/phosphatase"/>
    <property type="match status" value="1"/>
</dbReference>
<protein>
    <recommendedName>
        <fullName evidence="1">Endonuclease/exonuclease/phosphatase domain-containing protein</fullName>
    </recommendedName>
</protein>
<dbReference type="GO" id="GO:0003824">
    <property type="term" value="F:catalytic activity"/>
    <property type="evidence" value="ECO:0007669"/>
    <property type="project" value="InterPro"/>
</dbReference>
<evidence type="ECO:0000313" key="2">
    <source>
        <dbReference type="EMBL" id="GMH51588.1"/>
    </source>
</evidence>
<feature type="non-terminal residue" evidence="2">
    <location>
        <position position="1"/>
    </location>
</feature>
<dbReference type="AlphaFoldDB" id="A0A9W7DQK4"/>
<organism evidence="2 3">
    <name type="scientific">Triparma retinervis</name>
    <dbReference type="NCBI Taxonomy" id="2557542"/>
    <lineage>
        <taxon>Eukaryota</taxon>
        <taxon>Sar</taxon>
        <taxon>Stramenopiles</taxon>
        <taxon>Ochrophyta</taxon>
        <taxon>Bolidophyceae</taxon>
        <taxon>Parmales</taxon>
        <taxon>Triparmaceae</taxon>
        <taxon>Triparma</taxon>
    </lineage>
</organism>
<keyword evidence="3" id="KW-1185">Reference proteome</keyword>
<comment type="caution">
    <text evidence="2">The sequence shown here is derived from an EMBL/GenBank/DDBJ whole genome shotgun (WGS) entry which is preliminary data.</text>
</comment>
<reference evidence="2" key="1">
    <citation type="submission" date="2022-07" db="EMBL/GenBank/DDBJ databases">
        <title>Genome analysis of Parmales, a sister group of diatoms, reveals the evolutionary specialization of diatoms from phago-mixotrophs to photoautotrophs.</title>
        <authorList>
            <person name="Ban H."/>
            <person name="Sato S."/>
            <person name="Yoshikawa S."/>
            <person name="Kazumasa Y."/>
            <person name="Nakamura Y."/>
            <person name="Ichinomiya M."/>
            <person name="Saitoh K."/>
            <person name="Sato N."/>
            <person name="Blanc-Mathieu R."/>
            <person name="Endo H."/>
            <person name="Kuwata A."/>
            <person name="Ogata H."/>
        </authorList>
    </citation>
    <scope>NUCLEOTIDE SEQUENCE</scope>
</reference>
<dbReference type="InterPro" id="IPR005135">
    <property type="entry name" value="Endo/exonuclease/phosphatase"/>
</dbReference>
<proteinExistence type="predicted"/>
<sequence>PTLLFAQELFTPFSRFSFDTRLSADYHVLHALHVLPKFPMVSFLLPLVLALLIGKWGLLVNPYSILLISNVLLKPLLFPGVPVVSHQGTTGSSFMATCTCFSKAAFKTARVLEIKEFGHEIRGYPTPSWRQPGKLFFLYIQHTFFRPHYNISEGVANDGGRTLAVNVHLILGNPNPYRVKQMKVVLDRLRELRREGDDIFICGDFNIDAGNKVETTFQLLKEEGFEDSLVWAGKREAAGRKIEGEMRGKDHITWSPANKYVPNDENDKDLNTRLDYIWYRGRGRGEAHKVIFNEEGNLVSDHYGVEAVVSLRDR</sequence>
<evidence type="ECO:0000313" key="3">
    <source>
        <dbReference type="Proteomes" id="UP001165082"/>
    </source>
</evidence>
<name>A0A9W7DQK4_9STRA</name>
<evidence type="ECO:0000259" key="1">
    <source>
        <dbReference type="Pfam" id="PF03372"/>
    </source>
</evidence>
<dbReference type="OrthoDB" id="192266at2759"/>
<feature type="domain" description="Endonuclease/exonuclease/phosphatase" evidence="1">
    <location>
        <begin position="139"/>
        <end position="302"/>
    </location>
</feature>
<dbReference type="Pfam" id="PF03372">
    <property type="entry name" value="Exo_endo_phos"/>
    <property type="match status" value="1"/>
</dbReference>
<dbReference type="InterPro" id="IPR036691">
    <property type="entry name" value="Endo/exonu/phosph_ase_sf"/>
</dbReference>
<dbReference type="Proteomes" id="UP001165082">
    <property type="component" value="Unassembled WGS sequence"/>
</dbReference>
<dbReference type="EMBL" id="BRXZ01004575">
    <property type="protein sequence ID" value="GMH51588.1"/>
    <property type="molecule type" value="Genomic_DNA"/>
</dbReference>
<dbReference type="SUPFAM" id="SSF56219">
    <property type="entry name" value="DNase I-like"/>
    <property type="match status" value="1"/>
</dbReference>
<gene>
    <name evidence="2" type="ORF">TrRE_jg10649</name>
</gene>
<accession>A0A9W7DQK4</accession>